<keyword evidence="1" id="KW-0479">Metal-binding</keyword>
<dbReference type="InterPro" id="IPR009061">
    <property type="entry name" value="DNA-bd_dom_put_sf"/>
</dbReference>
<dbReference type="PROSITE" id="PS00552">
    <property type="entry name" value="HTH_MERR_1"/>
    <property type="match status" value="1"/>
</dbReference>
<dbReference type="Gene3D" id="3.10.180.10">
    <property type="entry name" value="2,3-Dihydroxybiphenyl 1,2-Dioxygenase, domain 1"/>
    <property type="match status" value="2"/>
</dbReference>
<evidence type="ECO:0000256" key="1">
    <source>
        <dbReference type="ARBA" id="ARBA00022714"/>
    </source>
</evidence>
<proteinExistence type="predicted"/>
<dbReference type="GO" id="GO:0003677">
    <property type="term" value="F:DNA binding"/>
    <property type="evidence" value="ECO:0007669"/>
    <property type="project" value="InterPro"/>
</dbReference>
<protein>
    <submittedName>
        <fullName evidence="7">Redox-sensitive transcriptional activator SoxR</fullName>
    </submittedName>
</protein>
<dbReference type="NCBIfam" id="TIGR01950">
    <property type="entry name" value="SoxR"/>
    <property type="match status" value="1"/>
</dbReference>
<sequence>MAADDEGLSVSQVADRAGLTPATLRYYERLGLVSATRTTGNQRRFPRHVLRRLALVAAGQRVGLSLLQVHDLLAQLPADRAPSHQDWTRLAGPWRELVAARVRELQALQDSLDECLGCGCLSLTRCALFNTDDAAAAEGPGSRWLRRTNSQSPLAPTPAATAPPDQQMREPFPLPARGPATGSMTGMSRPDAFWLLHVGVTHAMETGRPARRPSYGAEVTSRLQAVTFDVADAPAIAAFWAGLLDRDVLVESGGALVPGDERQVGLRFVASDTEQVGPRRLHLHLTSNSLEDQQRTVETVLRLGGRHIEVGQAPDDPFVVLADPGGNELCVIAPGNNFLADTGYLGEVTCDGTRDVGLFWRDALAWPLVWDENEETAIHSPLGGTKVSWGGPPVEPKHGPNRQRFDLVTDDPRTEVEWLISLGAIRLGDLADGVELADPDGNEFSLQAG</sequence>
<feature type="domain" description="VOC" evidence="6">
    <location>
        <begin position="222"/>
        <end position="334"/>
    </location>
</feature>
<organism evidence="7 8">
    <name type="scientific">Nocardioides psychrotolerans</name>
    <dbReference type="NCBI Taxonomy" id="1005945"/>
    <lineage>
        <taxon>Bacteria</taxon>
        <taxon>Bacillati</taxon>
        <taxon>Actinomycetota</taxon>
        <taxon>Actinomycetes</taxon>
        <taxon>Propionibacteriales</taxon>
        <taxon>Nocardioidaceae</taxon>
        <taxon>Nocardioides</taxon>
    </lineage>
</organism>
<dbReference type="Proteomes" id="UP000198649">
    <property type="component" value="Unassembled WGS sequence"/>
</dbReference>
<evidence type="ECO:0000256" key="2">
    <source>
        <dbReference type="ARBA" id="ARBA00023004"/>
    </source>
</evidence>
<dbReference type="PRINTS" id="PR00040">
    <property type="entry name" value="HTHMERR"/>
</dbReference>
<dbReference type="STRING" id="1005945.SAMN05216561_107103"/>
<dbReference type="Gene3D" id="1.10.1660.10">
    <property type="match status" value="1"/>
</dbReference>
<evidence type="ECO:0000256" key="3">
    <source>
        <dbReference type="ARBA" id="ARBA00023014"/>
    </source>
</evidence>
<reference evidence="7 8" key="1">
    <citation type="submission" date="2016-10" db="EMBL/GenBank/DDBJ databases">
        <authorList>
            <person name="de Groot N.N."/>
        </authorList>
    </citation>
    <scope>NUCLEOTIDE SEQUENCE [LARGE SCALE GENOMIC DNA]</scope>
    <source>
        <strain evidence="7 8">CGMCC 1.11156</strain>
    </source>
</reference>
<dbReference type="Pfam" id="PF18029">
    <property type="entry name" value="Glyoxalase_6"/>
    <property type="match status" value="2"/>
</dbReference>
<dbReference type="GO" id="GO:0051537">
    <property type="term" value="F:2 iron, 2 sulfur cluster binding"/>
    <property type="evidence" value="ECO:0007669"/>
    <property type="project" value="UniProtKB-KW"/>
</dbReference>
<dbReference type="Pfam" id="PF13411">
    <property type="entry name" value="MerR_1"/>
    <property type="match status" value="1"/>
</dbReference>
<keyword evidence="1" id="KW-0001">2Fe-2S</keyword>
<dbReference type="InterPro" id="IPR037523">
    <property type="entry name" value="VOC_core"/>
</dbReference>
<dbReference type="InterPro" id="IPR041581">
    <property type="entry name" value="Glyoxalase_6"/>
</dbReference>
<dbReference type="EMBL" id="FOQG01000007">
    <property type="protein sequence ID" value="SFI32818.1"/>
    <property type="molecule type" value="Genomic_DNA"/>
</dbReference>
<dbReference type="SUPFAM" id="SSF46955">
    <property type="entry name" value="Putative DNA-binding domain"/>
    <property type="match status" value="1"/>
</dbReference>
<dbReference type="PANTHER" id="PTHR35908:SF1">
    <property type="entry name" value="CONSERVED PROTEIN"/>
    <property type="match status" value="1"/>
</dbReference>
<keyword evidence="8" id="KW-1185">Reference proteome</keyword>
<evidence type="ECO:0000313" key="7">
    <source>
        <dbReference type="EMBL" id="SFI32818.1"/>
    </source>
</evidence>
<dbReference type="SUPFAM" id="SSF54593">
    <property type="entry name" value="Glyoxalase/Bleomycin resistance protein/Dihydroxybiphenyl dioxygenase"/>
    <property type="match status" value="2"/>
</dbReference>
<evidence type="ECO:0000313" key="8">
    <source>
        <dbReference type="Proteomes" id="UP000198649"/>
    </source>
</evidence>
<dbReference type="InterPro" id="IPR029068">
    <property type="entry name" value="Glyas_Bleomycin-R_OHBP_Dase"/>
</dbReference>
<feature type="region of interest" description="Disordered" evidence="4">
    <location>
        <begin position="138"/>
        <end position="183"/>
    </location>
</feature>
<dbReference type="InterPro" id="IPR000551">
    <property type="entry name" value="MerR-type_HTH_dom"/>
</dbReference>
<keyword evidence="2" id="KW-0408">Iron</keyword>
<feature type="domain" description="HTH merR-type" evidence="5">
    <location>
        <begin position="7"/>
        <end position="75"/>
    </location>
</feature>
<name>A0A1I3HAN6_9ACTN</name>
<gene>
    <name evidence="7" type="ORF">SAMN05216561_107103</name>
</gene>
<keyword evidence="3" id="KW-0411">Iron-sulfur</keyword>
<evidence type="ECO:0000259" key="6">
    <source>
        <dbReference type="PROSITE" id="PS51819"/>
    </source>
</evidence>
<dbReference type="GO" id="GO:0006355">
    <property type="term" value="P:regulation of DNA-templated transcription"/>
    <property type="evidence" value="ECO:0007669"/>
    <property type="project" value="InterPro"/>
</dbReference>
<evidence type="ECO:0000256" key="4">
    <source>
        <dbReference type="SAM" id="MobiDB-lite"/>
    </source>
</evidence>
<dbReference type="AlphaFoldDB" id="A0A1I3HAN6"/>
<dbReference type="PANTHER" id="PTHR35908">
    <property type="entry name" value="HYPOTHETICAL FUSION PROTEIN"/>
    <property type="match status" value="1"/>
</dbReference>
<evidence type="ECO:0000259" key="5">
    <source>
        <dbReference type="PROSITE" id="PS50937"/>
    </source>
</evidence>
<dbReference type="SMART" id="SM00422">
    <property type="entry name" value="HTH_MERR"/>
    <property type="match status" value="1"/>
</dbReference>
<dbReference type="GO" id="GO:0006979">
    <property type="term" value="P:response to oxidative stress"/>
    <property type="evidence" value="ECO:0007669"/>
    <property type="project" value="InterPro"/>
</dbReference>
<dbReference type="PROSITE" id="PS50937">
    <property type="entry name" value="HTH_MERR_2"/>
    <property type="match status" value="1"/>
</dbReference>
<dbReference type="InterPro" id="IPR010211">
    <property type="entry name" value="Redox-sen_tscrpt-act_SoxR"/>
</dbReference>
<dbReference type="PROSITE" id="PS51819">
    <property type="entry name" value="VOC"/>
    <property type="match status" value="1"/>
</dbReference>
<dbReference type="CDD" id="cd06587">
    <property type="entry name" value="VOC"/>
    <property type="match status" value="1"/>
</dbReference>
<accession>A0A1I3HAN6</accession>